<organism evidence="2 3">
    <name type="scientific">Aceticella autotrophica</name>
    <dbReference type="NCBI Taxonomy" id="2755338"/>
    <lineage>
        <taxon>Bacteria</taxon>
        <taxon>Bacillati</taxon>
        <taxon>Bacillota</taxon>
        <taxon>Clostridia</taxon>
        <taxon>Thermoanaerobacterales</taxon>
        <taxon>Thermoanaerobacteraceae</taxon>
        <taxon>Aceticella</taxon>
    </lineage>
</organism>
<dbReference type="InterPro" id="IPR036178">
    <property type="entry name" value="Formintransfe-cycloase-like_sf"/>
</dbReference>
<evidence type="ECO:0000313" key="3">
    <source>
        <dbReference type="Proteomes" id="UP000671913"/>
    </source>
</evidence>
<dbReference type="RefSeq" id="WP_284679591.1">
    <property type="nucleotide sequence ID" value="NZ_CP060096.1"/>
</dbReference>
<evidence type="ECO:0000259" key="1">
    <source>
        <dbReference type="Pfam" id="PF04961"/>
    </source>
</evidence>
<reference evidence="2" key="1">
    <citation type="submission" date="2020-08" db="EMBL/GenBank/DDBJ databases">
        <title>Genomic insights into the carbon and energy metabolism of the first obligate autotrophic acetogenic bacterium Aceticella autotrophica gen. nov., sp. nov.</title>
        <authorList>
            <person name="Toshchakov S.V."/>
            <person name="Elcheninov A.G."/>
            <person name="Kublanov I.V."/>
            <person name="Frolov E.N."/>
            <person name="Lebedinsky A.V."/>
        </authorList>
    </citation>
    <scope>NUCLEOTIDE SEQUENCE</scope>
    <source>
        <strain evidence="2">3443-3Ac</strain>
    </source>
</reference>
<dbReference type="GO" id="GO:0003824">
    <property type="term" value="F:catalytic activity"/>
    <property type="evidence" value="ECO:0007669"/>
    <property type="project" value="InterPro"/>
</dbReference>
<dbReference type="AlphaFoldDB" id="A0A975AUX5"/>
<dbReference type="Gene3D" id="1.20.120.680">
    <property type="entry name" value="Formiminotetrahydrofolate cyclodeaminase monomer, up-and-down helical bundle"/>
    <property type="match status" value="1"/>
</dbReference>
<dbReference type="Pfam" id="PF04961">
    <property type="entry name" value="FTCD_C"/>
    <property type="match status" value="1"/>
</dbReference>
<accession>A0A975AUX5</accession>
<dbReference type="EMBL" id="CP060096">
    <property type="protein sequence ID" value="QSZ26902.1"/>
    <property type="molecule type" value="Genomic_DNA"/>
</dbReference>
<feature type="domain" description="Cyclodeaminase/cyclohydrolase" evidence="1">
    <location>
        <begin position="6"/>
        <end position="189"/>
    </location>
</feature>
<proteinExistence type="predicted"/>
<keyword evidence="3" id="KW-1185">Reference proteome</keyword>
<dbReference type="KEGG" id="aaut:ACETAC_08460"/>
<protein>
    <submittedName>
        <fullName evidence="2">Cyclodeaminase/cyclohydrolase family protein</fullName>
    </submittedName>
</protein>
<dbReference type="InterPro" id="IPR007044">
    <property type="entry name" value="Cyclodeamin/CycHdrlase"/>
</dbReference>
<dbReference type="SUPFAM" id="SSF101262">
    <property type="entry name" value="Methenyltetrahydrofolate cyclohydrolase-like"/>
    <property type="match status" value="1"/>
</dbReference>
<evidence type="ECO:0000313" key="2">
    <source>
        <dbReference type="EMBL" id="QSZ26902.1"/>
    </source>
</evidence>
<dbReference type="Proteomes" id="UP000671913">
    <property type="component" value="Chromosome"/>
</dbReference>
<name>A0A975AUX5_9THEO</name>
<gene>
    <name evidence="2" type="ORF">ACETAC_08460</name>
</gene>
<sequence>MFSDKTIKEYLKEVASPSPFPGCGSASAVAAGLGIALSSMVYNLTIGKKFYEEYDGDLKDKIENGLKISSRLFGEYIKLIDEDVAAYEDVFKIMTEKGNENQKELKQEELEKAYIKAVDVPLKLARLCDEGLVPILLIAQYGNQNAVADAAVGAVLLYAAMQSAVIIVKTNISNITDKKMVEDVLKECDDLLKKYEPIKDEIINISLKGM</sequence>